<protein>
    <submittedName>
        <fullName evidence="2">Uncharacterized protein</fullName>
    </submittedName>
</protein>
<keyword evidence="1" id="KW-1133">Transmembrane helix</keyword>
<accession>A0ABD2ICC4</accession>
<gene>
    <name evidence="2" type="ORF">niasHS_011504</name>
</gene>
<evidence type="ECO:0000313" key="3">
    <source>
        <dbReference type="Proteomes" id="UP001620645"/>
    </source>
</evidence>
<feature type="transmembrane region" description="Helical" evidence="1">
    <location>
        <begin position="265"/>
        <end position="295"/>
    </location>
</feature>
<dbReference type="AlphaFoldDB" id="A0ABD2ICC4"/>
<evidence type="ECO:0000313" key="2">
    <source>
        <dbReference type="EMBL" id="KAL3076767.1"/>
    </source>
</evidence>
<name>A0ABD2ICC4_HETSC</name>
<feature type="transmembrane region" description="Helical" evidence="1">
    <location>
        <begin position="157"/>
        <end position="177"/>
    </location>
</feature>
<dbReference type="EMBL" id="JBICCN010000329">
    <property type="protein sequence ID" value="KAL3076767.1"/>
    <property type="molecule type" value="Genomic_DNA"/>
</dbReference>
<feature type="transmembrane region" description="Helical" evidence="1">
    <location>
        <begin position="197"/>
        <end position="215"/>
    </location>
</feature>
<sequence>MSSMAPFANRLGHANFLEAFYSFHFFKFYLLDQQVNDCFGSQQQEHTNCGERNIRRSSSLQLPSSIQAAVCEQNSHRLTDANFNFIHSAICTLKTSSASIYASTLSAAGLLGGVGLGGFRSNGLTGSGTTEADNLYMMMTAYRCCCGFIRLRMAAMLVGLFICISSTLMLCSLLFHSPMPLTTLFSIWQYQLINRPAILLCFVSLFAGLLLLLALATDKHFIIIPFLFSCILNMMGSMAFGLVLLMNPLHVYLPFIRHFGTFAELMPAFMALCTSVMVMINFWFLVLGAFTYVLIRDKRSLFMYKEEYFNNGYMDEEKMNVKLVMIRRSSSAPISRMYNG</sequence>
<feature type="transmembrane region" description="Helical" evidence="1">
    <location>
        <begin position="222"/>
        <end position="245"/>
    </location>
</feature>
<keyword evidence="3" id="KW-1185">Reference proteome</keyword>
<keyword evidence="1" id="KW-0472">Membrane</keyword>
<proteinExistence type="predicted"/>
<evidence type="ECO:0000256" key="1">
    <source>
        <dbReference type="SAM" id="Phobius"/>
    </source>
</evidence>
<keyword evidence="1" id="KW-0812">Transmembrane</keyword>
<reference evidence="2 3" key="1">
    <citation type="submission" date="2024-10" db="EMBL/GenBank/DDBJ databases">
        <authorList>
            <person name="Kim D."/>
        </authorList>
    </citation>
    <scope>NUCLEOTIDE SEQUENCE [LARGE SCALE GENOMIC DNA]</scope>
    <source>
        <strain evidence="2">Taebaek</strain>
    </source>
</reference>
<dbReference type="Proteomes" id="UP001620645">
    <property type="component" value="Unassembled WGS sequence"/>
</dbReference>
<organism evidence="2 3">
    <name type="scientific">Heterodera schachtii</name>
    <name type="common">Sugarbeet cyst nematode worm</name>
    <name type="synonym">Tylenchus schachtii</name>
    <dbReference type="NCBI Taxonomy" id="97005"/>
    <lineage>
        <taxon>Eukaryota</taxon>
        <taxon>Metazoa</taxon>
        <taxon>Ecdysozoa</taxon>
        <taxon>Nematoda</taxon>
        <taxon>Chromadorea</taxon>
        <taxon>Rhabditida</taxon>
        <taxon>Tylenchina</taxon>
        <taxon>Tylenchomorpha</taxon>
        <taxon>Tylenchoidea</taxon>
        <taxon>Heteroderidae</taxon>
        <taxon>Heteroderinae</taxon>
        <taxon>Heterodera</taxon>
    </lineage>
</organism>
<comment type="caution">
    <text evidence="2">The sequence shown here is derived from an EMBL/GenBank/DDBJ whole genome shotgun (WGS) entry which is preliminary data.</text>
</comment>